<evidence type="ECO:0000313" key="4">
    <source>
        <dbReference type="EMBL" id="RED51168.1"/>
    </source>
</evidence>
<feature type="domain" description="Transposase IS116/IS110/IS902 C-terminal" evidence="3">
    <location>
        <begin position="255"/>
        <end position="338"/>
    </location>
</feature>
<dbReference type="Pfam" id="PF01548">
    <property type="entry name" value="DEDD_Tnp_IS110"/>
    <property type="match status" value="1"/>
</dbReference>
<dbReference type="RefSeq" id="WP_116065956.1">
    <property type="nucleotide sequence ID" value="NZ_QRDZ01000073.1"/>
</dbReference>
<dbReference type="GO" id="GO:0003677">
    <property type="term" value="F:DNA binding"/>
    <property type="evidence" value="ECO:0007669"/>
    <property type="project" value="InterPro"/>
</dbReference>
<dbReference type="InterPro" id="IPR003346">
    <property type="entry name" value="Transposase_20"/>
</dbReference>
<organism evidence="4 5">
    <name type="scientific">Cohnella phaseoli</name>
    <dbReference type="NCBI Taxonomy" id="456490"/>
    <lineage>
        <taxon>Bacteria</taxon>
        <taxon>Bacillati</taxon>
        <taxon>Bacillota</taxon>
        <taxon>Bacilli</taxon>
        <taxon>Bacillales</taxon>
        <taxon>Paenibacillaceae</taxon>
        <taxon>Cohnella</taxon>
    </lineage>
</organism>
<feature type="coiled-coil region" evidence="1">
    <location>
        <begin position="228"/>
        <end position="255"/>
    </location>
</feature>
<dbReference type="PANTHER" id="PTHR33055">
    <property type="entry name" value="TRANSPOSASE FOR INSERTION SEQUENCE ELEMENT IS1111A"/>
    <property type="match status" value="1"/>
</dbReference>
<dbReference type="GO" id="GO:0004803">
    <property type="term" value="F:transposase activity"/>
    <property type="evidence" value="ECO:0007669"/>
    <property type="project" value="InterPro"/>
</dbReference>
<dbReference type="PANTHER" id="PTHR33055:SF15">
    <property type="entry name" value="TRANSPOSASE-RELATED"/>
    <property type="match status" value="1"/>
</dbReference>
<proteinExistence type="predicted"/>
<evidence type="ECO:0000259" key="3">
    <source>
        <dbReference type="Pfam" id="PF02371"/>
    </source>
</evidence>
<feature type="domain" description="Transposase IS110-like N-terminal" evidence="2">
    <location>
        <begin position="9"/>
        <end position="155"/>
    </location>
</feature>
<dbReference type="OrthoDB" id="9815354at2"/>
<comment type="caution">
    <text evidence="4">The sequence shown here is derived from an EMBL/GenBank/DDBJ whole genome shotgun (WGS) entry which is preliminary data.</text>
</comment>
<protein>
    <submittedName>
        <fullName evidence="4">Transposase</fullName>
    </submittedName>
</protein>
<dbReference type="Proteomes" id="UP000256977">
    <property type="component" value="Unassembled WGS sequence"/>
</dbReference>
<keyword evidence="5" id="KW-1185">Reference proteome</keyword>
<dbReference type="AlphaFoldDB" id="A0A3D9HNW4"/>
<keyword evidence="1" id="KW-0175">Coiled coil</keyword>
<evidence type="ECO:0000259" key="2">
    <source>
        <dbReference type="Pfam" id="PF01548"/>
    </source>
</evidence>
<reference evidence="4 5" key="1">
    <citation type="submission" date="2018-07" db="EMBL/GenBank/DDBJ databases">
        <title>Genomic Encyclopedia of Type Strains, Phase III (KMG-III): the genomes of soil and plant-associated and newly described type strains.</title>
        <authorList>
            <person name="Whitman W."/>
        </authorList>
    </citation>
    <scope>NUCLEOTIDE SEQUENCE [LARGE SCALE GENOMIC DNA]</scope>
    <source>
        <strain evidence="4 5">CECT 7287</strain>
    </source>
</reference>
<evidence type="ECO:0000256" key="1">
    <source>
        <dbReference type="SAM" id="Coils"/>
    </source>
</evidence>
<accession>A0A3D9HNW4</accession>
<dbReference type="NCBIfam" id="NF033542">
    <property type="entry name" value="transpos_IS110"/>
    <property type="match status" value="1"/>
</dbReference>
<dbReference type="InterPro" id="IPR002525">
    <property type="entry name" value="Transp_IS110-like_N"/>
</dbReference>
<dbReference type="Pfam" id="PF02371">
    <property type="entry name" value="Transposase_20"/>
    <property type="match status" value="1"/>
</dbReference>
<name>A0A3D9HNW4_9BACL</name>
<dbReference type="GO" id="GO:0006313">
    <property type="term" value="P:DNA transposition"/>
    <property type="evidence" value="ECO:0007669"/>
    <property type="project" value="InterPro"/>
</dbReference>
<dbReference type="InterPro" id="IPR047650">
    <property type="entry name" value="Transpos_IS110"/>
</dbReference>
<sequence>MDAIRICCAGLDVHQETVVAYVLKGPLEKKPQSFMRTFGTTTRELLELQDWLREQECREVVMESTGVFWKPVWNLLEGNCELVLANARRVKNMPGRKTDTQDAKWLAQLHRCGLIEASMVPDQEIRDLRDLTRYRTKMVQAVTSEKNRIHKILQDGNIKLTTFISDLYGVSGRALLQKIMNGEVLEEAEVRSLVKTTLKKKVPQLLDALNGKLRRHHREMISEHWEHLTYLEQKIARLEERIEACIGAYAEMIEQIDSIPGIERTSALTIFAEIGPHVAEMFPTDAQFASWAGLSPGNNESAGKRKKAKTKQGNKHLKTALCQAAWANSRSNNRIGQFFRRIRKRRGEKKANVATGHLLTRILHAMMREQTHYKEIDVPLGEGTSSKKTLDTYLTYIRQMGYNVMLQAITE</sequence>
<gene>
    <name evidence="4" type="ORF">DFP98_1731</name>
</gene>
<evidence type="ECO:0000313" key="5">
    <source>
        <dbReference type="Proteomes" id="UP000256977"/>
    </source>
</evidence>
<dbReference type="EMBL" id="QRDZ01000073">
    <property type="protein sequence ID" value="RED51168.1"/>
    <property type="molecule type" value="Genomic_DNA"/>
</dbReference>